<proteinExistence type="predicted"/>
<sequence>MQAAHLLLGHPWQFDRGVCHYGDTNCYNFKHQGRTFLLKPLSPTKVREDQRPLEASRRRKREEIGGTRAKEPHDVNFVARQFMLTGYKRQKAPRRRSRAGERVNPPESADRSRVSPLAAEHSTRPQKAFPRIRMGRLHLHCWIRFEPKML</sequence>
<feature type="region of interest" description="Disordered" evidence="1">
    <location>
        <begin position="86"/>
        <end position="127"/>
    </location>
</feature>
<feature type="compositionally biased region" description="Basic residues" evidence="1">
    <location>
        <begin position="88"/>
        <end position="97"/>
    </location>
</feature>
<dbReference type="Proteomes" id="UP001497516">
    <property type="component" value="Chromosome 5"/>
</dbReference>
<accession>A0AAV2ET90</accession>
<dbReference type="AlphaFoldDB" id="A0AAV2ET90"/>
<gene>
    <name evidence="2" type="ORF">LTRI10_LOCUS30100</name>
</gene>
<protein>
    <submittedName>
        <fullName evidence="2">Uncharacterized protein</fullName>
    </submittedName>
</protein>
<evidence type="ECO:0000313" key="3">
    <source>
        <dbReference type="Proteomes" id="UP001497516"/>
    </source>
</evidence>
<keyword evidence="3" id="KW-1185">Reference proteome</keyword>
<feature type="region of interest" description="Disordered" evidence="1">
    <location>
        <begin position="45"/>
        <end position="71"/>
    </location>
</feature>
<evidence type="ECO:0000313" key="2">
    <source>
        <dbReference type="EMBL" id="CAL1389226.1"/>
    </source>
</evidence>
<name>A0AAV2ET90_9ROSI</name>
<reference evidence="2 3" key="1">
    <citation type="submission" date="2024-04" db="EMBL/GenBank/DDBJ databases">
        <authorList>
            <person name="Fracassetti M."/>
        </authorList>
    </citation>
    <scope>NUCLEOTIDE SEQUENCE [LARGE SCALE GENOMIC DNA]</scope>
</reference>
<dbReference type="EMBL" id="OZ034818">
    <property type="protein sequence ID" value="CAL1389226.1"/>
    <property type="molecule type" value="Genomic_DNA"/>
</dbReference>
<organism evidence="2 3">
    <name type="scientific">Linum trigynum</name>
    <dbReference type="NCBI Taxonomy" id="586398"/>
    <lineage>
        <taxon>Eukaryota</taxon>
        <taxon>Viridiplantae</taxon>
        <taxon>Streptophyta</taxon>
        <taxon>Embryophyta</taxon>
        <taxon>Tracheophyta</taxon>
        <taxon>Spermatophyta</taxon>
        <taxon>Magnoliopsida</taxon>
        <taxon>eudicotyledons</taxon>
        <taxon>Gunneridae</taxon>
        <taxon>Pentapetalae</taxon>
        <taxon>rosids</taxon>
        <taxon>fabids</taxon>
        <taxon>Malpighiales</taxon>
        <taxon>Linaceae</taxon>
        <taxon>Linum</taxon>
    </lineage>
</organism>
<evidence type="ECO:0000256" key="1">
    <source>
        <dbReference type="SAM" id="MobiDB-lite"/>
    </source>
</evidence>